<keyword evidence="3" id="KW-1185">Reference proteome</keyword>
<evidence type="ECO:0000313" key="2">
    <source>
        <dbReference type="EMBL" id="ENZ80624.1"/>
    </source>
</evidence>
<dbReference type="AlphaFoldDB" id="R0EF02"/>
<dbReference type="EMBL" id="APMP01000029">
    <property type="protein sequence ID" value="ENZ80624.1"/>
    <property type="molecule type" value="Genomic_DNA"/>
</dbReference>
<sequence length="387" mass="41308" precursor="true">MGLMIRTLAALLAATSLSGAAMAAAPLEAYGRLPSLSEVAISPDGTAFALAATIQGQRMVVVKSINGPVLASAVVPFTKIRALTWADRDHVIIEVSRTDSIDGVSYTHEAFQAASLNARTGAFVQLPTKAMDSVLNTIGGRIQPAHDGAKSVLIAPLLATVVNNMQDGGSHLDLYKIDLDTGIASRIVMGDSTTYDYLAKSNGAVLAKASYKESRTRDNATWTLALRRNGAWTDVFTATDTLKFPELRGLSPDGQSVIVDTWDAAKKIWRPTPISLGDGKIGEYLGPAVDQGALVGADGVVLALSHKLGGLREYDFLEPRMKAVWPAFRNAFPNQSVSLVSWTPDLKKLVIHVEGSRTAGDYFLIDTETKHIDQIGSSYSQITPADV</sequence>
<feature type="signal peptide" evidence="1">
    <location>
        <begin position="1"/>
        <end position="23"/>
    </location>
</feature>
<reference evidence="2 3" key="1">
    <citation type="journal article" date="2013" name="Genome Announc.">
        <title>Draft Genome Sequence for Caulobacter sp. Strain OR37, a Bacterium Tolerant to Heavy Metals.</title>
        <authorList>
            <person name="Utturkar S.M."/>
            <person name="Bollmann A."/>
            <person name="Brzoska R.M."/>
            <person name="Klingeman D.M."/>
            <person name="Epstein S.E."/>
            <person name="Palumbo A.V."/>
            <person name="Brown S.D."/>
        </authorList>
    </citation>
    <scope>NUCLEOTIDE SEQUENCE [LARGE SCALE GENOMIC DNA]</scope>
    <source>
        <strain evidence="2 3">OR37</strain>
    </source>
</reference>
<dbReference type="Proteomes" id="UP000013063">
    <property type="component" value="Unassembled WGS sequence"/>
</dbReference>
<dbReference type="eggNOG" id="COG1506">
    <property type="taxonomic scope" value="Bacteria"/>
</dbReference>
<accession>R0EF02</accession>
<name>R0EF02_CAUVI</name>
<organism evidence="2 3">
    <name type="scientific">Caulobacter vibrioides OR37</name>
    <dbReference type="NCBI Taxonomy" id="1292034"/>
    <lineage>
        <taxon>Bacteria</taxon>
        <taxon>Pseudomonadati</taxon>
        <taxon>Pseudomonadota</taxon>
        <taxon>Alphaproteobacteria</taxon>
        <taxon>Caulobacterales</taxon>
        <taxon>Caulobacteraceae</taxon>
        <taxon>Caulobacter</taxon>
    </lineage>
</organism>
<gene>
    <name evidence="2" type="ORF">OR37_03539</name>
</gene>
<keyword evidence="1" id="KW-0732">Signal</keyword>
<evidence type="ECO:0000256" key="1">
    <source>
        <dbReference type="SAM" id="SignalP"/>
    </source>
</evidence>
<comment type="caution">
    <text evidence="2">The sequence shown here is derived from an EMBL/GenBank/DDBJ whole genome shotgun (WGS) entry which is preliminary data.</text>
</comment>
<evidence type="ECO:0000313" key="3">
    <source>
        <dbReference type="Proteomes" id="UP000013063"/>
    </source>
</evidence>
<feature type="non-terminal residue" evidence="2">
    <location>
        <position position="387"/>
    </location>
</feature>
<dbReference type="STRING" id="1292034.OR37_03539"/>
<feature type="chain" id="PRO_5004341031" evidence="1">
    <location>
        <begin position="24"/>
        <end position="387"/>
    </location>
</feature>
<proteinExistence type="predicted"/>
<protein>
    <submittedName>
        <fullName evidence="2">Uncharacterized protein</fullName>
    </submittedName>
</protein>
<dbReference type="SUPFAM" id="SSF82171">
    <property type="entry name" value="DPP6 N-terminal domain-like"/>
    <property type="match status" value="1"/>
</dbReference>